<reference evidence="3" key="1">
    <citation type="journal article" date="2023" name="Comput. Struct. Biotechnol. J.">
        <title>Discovery of a novel marine Bacteroidetes with a rich repertoire of carbohydrate-active enzymes.</title>
        <authorList>
            <person name="Chen B."/>
            <person name="Liu G."/>
            <person name="Chen Q."/>
            <person name="Wang H."/>
            <person name="Liu L."/>
            <person name="Tang K."/>
        </authorList>
    </citation>
    <scope>NUCLEOTIDE SEQUENCE</scope>
    <source>
        <strain evidence="3">TK19036</strain>
    </source>
</reference>
<feature type="signal peptide" evidence="1">
    <location>
        <begin position="1"/>
        <end position="26"/>
    </location>
</feature>
<feature type="chain" id="PRO_5041423479" evidence="1">
    <location>
        <begin position="27"/>
        <end position="563"/>
    </location>
</feature>
<organism evidence="3">
    <name type="scientific">Roseihalotalea indica</name>
    <dbReference type="NCBI Taxonomy" id="2867963"/>
    <lineage>
        <taxon>Bacteria</taxon>
        <taxon>Pseudomonadati</taxon>
        <taxon>Bacteroidota</taxon>
        <taxon>Cytophagia</taxon>
        <taxon>Cytophagales</taxon>
        <taxon>Catalimonadaceae</taxon>
        <taxon>Roseihalotalea</taxon>
    </lineage>
</organism>
<dbReference type="Pfam" id="PF01425">
    <property type="entry name" value="Amidase"/>
    <property type="match status" value="1"/>
</dbReference>
<keyword evidence="1" id="KW-0732">Signal</keyword>
<dbReference type="InterPro" id="IPR036928">
    <property type="entry name" value="AS_sf"/>
</dbReference>
<dbReference type="InterPro" id="IPR023631">
    <property type="entry name" value="Amidase_dom"/>
</dbReference>
<dbReference type="GO" id="GO:0050567">
    <property type="term" value="F:glutaminyl-tRNA synthase (glutamine-hydrolyzing) activity"/>
    <property type="evidence" value="ECO:0007669"/>
    <property type="project" value="TreeGrafter"/>
</dbReference>
<proteinExistence type="predicted"/>
<evidence type="ECO:0000256" key="1">
    <source>
        <dbReference type="SAM" id="SignalP"/>
    </source>
</evidence>
<protein>
    <submittedName>
        <fullName evidence="3">Amidase</fullName>
    </submittedName>
</protein>
<reference evidence="3" key="2">
    <citation type="journal article" date="2024" name="Antonie Van Leeuwenhoek">
        <title>Roseihalotalea indica gen. nov., sp. nov., a halophilic Bacteroidetes from mesopelagic Southwest Indian Ocean with higher carbohydrate metabolic potential.</title>
        <authorList>
            <person name="Chen B."/>
            <person name="Zhang M."/>
            <person name="Lin D."/>
            <person name="Ye J."/>
            <person name="Tang K."/>
        </authorList>
    </citation>
    <scope>NUCLEOTIDE SEQUENCE</scope>
    <source>
        <strain evidence="3">TK19036</strain>
    </source>
</reference>
<dbReference type="InterPro" id="IPR000120">
    <property type="entry name" value="Amidase"/>
</dbReference>
<name>A0AA49Q038_9BACT</name>
<dbReference type="PANTHER" id="PTHR11895:SF73">
    <property type="entry name" value="AMIDASE FAMILY PROTEIN"/>
    <property type="match status" value="1"/>
</dbReference>
<evidence type="ECO:0000259" key="2">
    <source>
        <dbReference type="Pfam" id="PF01425"/>
    </source>
</evidence>
<dbReference type="SUPFAM" id="SSF75304">
    <property type="entry name" value="Amidase signature (AS) enzymes"/>
    <property type="match status" value="1"/>
</dbReference>
<gene>
    <name evidence="3" type="ORF">K4G66_15740</name>
</gene>
<sequence length="563" mass="61911">MRYLLIIALTAIVTAFACSLWFSHQADGNITDNDVRSAQKLLALDLTDNEIDTLLEDVSQNAENYAFMHQFTLKNEVPPALLFNPLPEGFTIDTASVTPQWTFSEDVSLPINREELAFYSIPQLASLLKNQKITSTELTRFYLDRIRRFDDTLLSVITITEELALEQAKRADEEIQQGHYRGPLHGIPYGVKDLLAVKGYKTTWGANSHKNQMIDETATVVQKLEEAGAVLVAKLTSGALARGDVWFGGITKNPWDLKQGASGSSAGAASAAVAGLVGFAIGTETMGSIVSPSTRCGASGLRPTFGRVSRHGAMTLSWSLDKIGPICRSAEDAAIVFDAIRGADPNDKTTVDASFDYDGKVNLADLRIGFVEQYFEDDTVNQENNDKSLEVLKELGADMQAVSLPDSTKLPVKVLSLIMFAEAGAAFDDLTRSNLDDSLVRQDEGSRPNALRQSRFIPAVEYIQANRYRYQLIQAMDSLMQQYDVIVSPTRGFRQLLITNMTGHPVVVVPNGFDEKGHPQSITFIGNLYDEATILEVAHAYQQATDTEEQHPEFFLPQAVAEN</sequence>
<dbReference type="EMBL" id="CP120682">
    <property type="protein sequence ID" value="WKN40146.1"/>
    <property type="molecule type" value="Genomic_DNA"/>
</dbReference>
<evidence type="ECO:0000313" key="3">
    <source>
        <dbReference type="EMBL" id="WKN40146.1"/>
    </source>
</evidence>
<feature type="domain" description="Amidase" evidence="2">
    <location>
        <begin position="137"/>
        <end position="535"/>
    </location>
</feature>
<dbReference type="Gene3D" id="3.90.1300.10">
    <property type="entry name" value="Amidase signature (AS) domain"/>
    <property type="match status" value="1"/>
</dbReference>
<dbReference type="PROSITE" id="PS51257">
    <property type="entry name" value="PROKAR_LIPOPROTEIN"/>
    <property type="match status" value="1"/>
</dbReference>
<accession>A0AA49Q038</accession>
<dbReference type="PANTHER" id="PTHR11895">
    <property type="entry name" value="TRANSAMIDASE"/>
    <property type="match status" value="1"/>
</dbReference>
<dbReference type="AlphaFoldDB" id="A0AA49Q038"/>